<evidence type="ECO:0000313" key="9">
    <source>
        <dbReference type="EMBL" id="MCP2728732.1"/>
    </source>
</evidence>
<keyword evidence="1" id="KW-0808">Transferase</keyword>
<keyword evidence="10" id="KW-1185">Reference proteome</keyword>
<protein>
    <submittedName>
        <fullName evidence="9">GUN4 domain-containing protein</fullName>
    </submittedName>
</protein>
<dbReference type="InterPro" id="IPR011006">
    <property type="entry name" value="CheY-like_superfamily"/>
</dbReference>
<dbReference type="InterPro" id="IPR001789">
    <property type="entry name" value="Sig_transdc_resp-reg_receiver"/>
</dbReference>
<dbReference type="CDD" id="cd14014">
    <property type="entry name" value="STKc_PknB_like"/>
    <property type="match status" value="1"/>
</dbReference>
<dbReference type="SUPFAM" id="SSF140869">
    <property type="entry name" value="GUN4-like"/>
    <property type="match status" value="1"/>
</dbReference>
<dbReference type="InterPro" id="IPR008271">
    <property type="entry name" value="Ser/Thr_kinase_AS"/>
</dbReference>
<dbReference type="RefSeq" id="WP_254011525.1">
    <property type="nucleotide sequence ID" value="NZ_JAMZMM010000071.1"/>
</dbReference>
<dbReference type="PROSITE" id="PS50110">
    <property type="entry name" value="RESPONSE_REGULATORY"/>
    <property type="match status" value="1"/>
</dbReference>
<name>A0AAE3KRS1_9CYAN</name>
<keyword evidence="4 6" id="KW-0067">ATP-binding</keyword>
<accession>A0AAE3KRS1</accession>
<dbReference type="EMBL" id="JAMZMM010000071">
    <property type="protein sequence ID" value="MCP2728732.1"/>
    <property type="molecule type" value="Genomic_DNA"/>
</dbReference>
<feature type="binding site" evidence="6">
    <location>
        <position position="42"/>
    </location>
    <ligand>
        <name>ATP</name>
        <dbReference type="ChEBI" id="CHEBI:30616"/>
    </ligand>
</feature>
<proteinExistence type="predicted"/>
<evidence type="ECO:0000256" key="3">
    <source>
        <dbReference type="ARBA" id="ARBA00022777"/>
    </source>
</evidence>
<dbReference type="SUPFAM" id="SSF56112">
    <property type="entry name" value="Protein kinase-like (PK-like)"/>
    <property type="match status" value="1"/>
</dbReference>
<dbReference type="InterPro" id="IPR000719">
    <property type="entry name" value="Prot_kinase_dom"/>
</dbReference>
<evidence type="ECO:0000256" key="6">
    <source>
        <dbReference type="PROSITE-ProRule" id="PRU10141"/>
    </source>
</evidence>
<evidence type="ECO:0000256" key="5">
    <source>
        <dbReference type="PROSITE-ProRule" id="PRU00169"/>
    </source>
</evidence>
<dbReference type="Gene3D" id="1.25.40.620">
    <property type="match status" value="1"/>
</dbReference>
<dbReference type="CDD" id="cd16383">
    <property type="entry name" value="GUN4"/>
    <property type="match status" value="1"/>
</dbReference>
<evidence type="ECO:0000256" key="4">
    <source>
        <dbReference type="ARBA" id="ARBA00022840"/>
    </source>
</evidence>
<dbReference type="Proteomes" id="UP001204953">
    <property type="component" value="Unassembled WGS sequence"/>
</dbReference>
<dbReference type="Pfam" id="PF00069">
    <property type="entry name" value="Pkinase"/>
    <property type="match status" value="1"/>
</dbReference>
<feature type="domain" description="Protein kinase" evidence="7">
    <location>
        <begin position="14"/>
        <end position="277"/>
    </location>
</feature>
<evidence type="ECO:0000256" key="1">
    <source>
        <dbReference type="ARBA" id="ARBA00022679"/>
    </source>
</evidence>
<dbReference type="InterPro" id="IPR017441">
    <property type="entry name" value="Protein_kinase_ATP_BS"/>
</dbReference>
<dbReference type="InterPro" id="IPR037215">
    <property type="entry name" value="GUN4-like_sf"/>
</dbReference>
<dbReference type="SUPFAM" id="SSF52172">
    <property type="entry name" value="CheY-like"/>
    <property type="match status" value="1"/>
</dbReference>
<dbReference type="PROSITE" id="PS50011">
    <property type="entry name" value="PROTEIN_KINASE_DOM"/>
    <property type="match status" value="1"/>
</dbReference>
<dbReference type="InterPro" id="IPR008629">
    <property type="entry name" value="GUN4-like"/>
</dbReference>
<dbReference type="Gene3D" id="1.10.10.1770">
    <property type="entry name" value="Gun4-like"/>
    <property type="match status" value="1"/>
</dbReference>
<feature type="modified residue" description="4-aspartylphosphate" evidence="5">
    <location>
        <position position="349"/>
    </location>
</feature>
<keyword evidence="3" id="KW-0418">Kinase</keyword>
<dbReference type="GO" id="GO:0000160">
    <property type="term" value="P:phosphorelay signal transduction system"/>
    <property type="evidence" value="ECO:0007669"/>
    <property type="project" value="InterPro"/>
</dbReference>
<sequence length="584" mass="66633">MIWLAGQQLYGGRYVIERVLGEGGFGITYLATDKQGKQVVIKTVKDEVLNATNVRSLRNKYQRDFENEALRLSLCRHRHIVQIENAFHEDKLPCMVMEYIEGEDLWQRVNRQGILSETEALLYIHQIAEALIVIHEKGLLHRDIKPHNILLRHSTDKMNQLEAVLIDFGMAREFIPDIALTQTQQLTHCFAPIEQYAKEAKRGEFTDIYALAATLYYILTKQLPTPAPARAARDILKPPQEFNSSISDVVNQAILQGMEFHSEDRPQSVIDWLNLWEFNLSERRKILPVTSVDIKIRRILWVDDNPANPGERITELRNRGIEVILATSTNEAMDILLSDSFHPDVVISDLVRFEEGEYRVDAGILLIKIIRGAGITVPIFVYSAPWRVASMKEEVLAAGGSSIFASPVELFNLLLTYISPVENKPNIINNSDNLISSVEINYSKLSNLLAAGKWQEADEATRSLMLQVFSREEEDWLNEQQIEQFPCEDLHTIDQLWLKYSNGQFGFSIQKRIWLECGGKPDAGYETYRIFVERIGWRVDGNWLSWFDLTFSLNAPEGHLPLGLGRGMVDFGLAFLSRVESCGL</sequence>
<evidence type="ECO:0000313" key="10">
    <source>
        <dbReference type="Proteomes" id="UP001204953"/>
    </source>
</evidence>
<dbReference type="GO" id="GO:0005524">
    <property type="term" value="F:ATP binding"/>
    <property type="evidence" value="ECO:0007669"/>
    <property type="project" value="UniProtKB-UniRule"/>
</dbReference>
<dbReference type="InterPro" id="IPR011009">
    <property type="entry name" value="Kinase-like_dom_sf"/>
</dbReference>
<reference evidence="9" key="1">
    <citation type="submission" date="2022-06" db="EMBL/GenBank/DDBJ databases">
        <title>New cyanobacteria of genus Symplocastrum in benthos of Lake Baikal.</title>
        <authorList>
            <person name="Sorokovikova E."/>
            <person name="Tikhonova I."/>
            <person name="Krasnopeev A."/>
            <person name="Evseev P."/>
            <person name="Gladkikh A."/>
            <person name="Belykh O."/>
        </authorList>
    </citation>
    <scope>NUCLEOTIDE SEQUENCE</scope>
    <source>
        <strain evidence="9">BBK-W-15</strain>
    </source>
</reference>
<dbReference type="Gene3D" id="1.10.510.10">
    <property type="entry name" value="Transferase(Phosphotransferase) domain 1"/>
    <property type="match status" value="1"/>
</dbReference>
<dbReference type="AlphaFoldDB" id="A0AAE3KRS1"/>
<dbReference type="PROSITE" id="PS00108">
    <property type="entry name" value="PROTEIN_KINASE_ST"/>
    <property type="match status" value="1"/>
</dbReference>
<dbReference type="Gene3D" id="3.40.50.2300">
    <property type="match status" value="1"/>
</dbReference>
<dbReference type="Pfam" id="PF05419">
    <property type="entry name" value="GUN4"/>
    <property type="match status" value="1"/>
</dbReference>
<gene>
    <name evidence="9" type="ORF">NJ959_09660</name>
</gene>
<evidence type="ECO:0000259" key="8">
    <source>
        <dbReference type="PROSITE" id="PS50110"/>
    </source>
</evidence>
<keyword evidence="2 6" id="KW-0547">Nucleotide-binding</keyword>
<dbReference type="PANTHER" id="PTHR43289:SF34">
    <property type="entry name" value="SERINE_THREONINE-PROTEIN KINASE YBDM-RELATED"/>
    <property type="match status" value="1"/>
</dbReference>
<comment type="caution">
    <text evidence="9">The sequence shown here is derived from an EMBL/GenBank/DDBJ whole genome shotgun (WGS) entry which is preliminary data.</text>
</comment>
<dbReference type="GO" id="GO:0004674">
    <property type="term" value="F:protein serine/threonine kinase activity"/>
    <property type="evidence" value="ECO:0007669"/>
    <property type="project" value="TreeGrafter"/>
</dbReference>
<dbReference type="PROSITE" id="PS00107">
    <property type="entry name" value="PROTEIN_KINASE_ATP"/>
    <property type="match status" value="1"/>
</dbReference>
<dbReference type="PANTHER" id="PTHR43289">
    <property type="entry name" value="MITOGEN-ACTIVATED PROTEIN KINASE KINASE KINASE 20-RELATED"/>
    <property type="match status" value="1"/>
</dbReference>
<keyword evidence="5" id="KW-0597">Phosphoprotein</keyword>
<dbReference type="SMART" id="SM00220">
    <property type="entry name" value="S_TKc"/>
    <property type="match status" value="1"/>
</dbReference>
<evidence type="ECO:0000256" key="2">
    <source>
        <dbReference type="ARBA" id="ARBA00022741"/>
    </source>
</evidence>
<feature type="domain" description="Response regulatory" evidence="8">
    <location>
        <begin position="298"/>
        <end position="421"/>
    </location>
</feature>
<organism evidence="9 10">
    <name type="scientific">Limnofasciculus baicalensis BBK-W-15</name>
    <dbReference type="NCBI Taxonomy" id="2699891"/>
    <lineage>
        <taxon>Bacteria</taxon>
        <taxon>Bacillati</taxon>
        <taxon>Cyanobacteriota</taxon>
        <taxon>Cyanophyceae</taxon>
        <taxon>Coleofasciculales</taxon>
        <taxon>Coleofasciculaceae</taxon>
        <taxon>Limnofasciculus</taxon>
        <taxon>Limnofasciculus baicalensis</taxon>
    </lineage>
</organism>
<evidence type="ECO:0000259" key="7">
    <source>
        <dbReference type="PROSITE" id="PS50011"/>
    </source>
</evidence>